<protein>
    <recommendedName>
        <fullName evidence="4">SnoaL-like domain-containing protein</fullName>
    </recommendedName>
</protein>
<evidence type="ECO:0000256" key="1">
    <source>
        <dbReference type="SAM" id="MobiDB-lite"/>
    </source>
</evidence>
<evidence type="ECO:0008006" key="4">
    <source>
        <dbReference type="Google" id="ProtNLM"/>
    </source>
</evidence>
<sequence>MPSRSPPWKPSSIKYTRPPNPSPNLQTVFAFIDACNEWTKTRSVERTMVLFDDTLEHRILPNSLARPVLNKKQYAEYTGGLLQRIKSYKISLHGVVESGDTIVIHTTSVGEGFNGTSFSGEEMTTFRFVPPAEQGGLPRICSVKEFVDSRSTYQFFLEERRKSEERAGGNPS</sequence>
<dbReference type="SUPFAM" id="SSF54427">
    <property type="entry name" value="NTF2-like"/>
    <property type="match status" value="1"/>
</dbReference>
<dbReference type="HOGENOM" id="CLU_109895_0_0_1"/>
<dbReference type="STRING" id="1381753.V2XTW9"/>
<organism evidence="2 3">
    <name type="scientific">Moniliophthora roreri (strain MCA 2997)</name>
    <name type="common">Cocoa frosty pod rot fungus</name>
    <name type="synonym">Crinipellis roreri</name>
    <dbReference type="NCBI Taxonomy" id="1381753"/>
    <lineage>
        <taxon>Eukaryota</taxon>
        <taxon>Fungi</taxon>
        <taxon>Dikarya</taxon>
        <taxon>Basidiomycota</taxon>
        <taxon>Agaricomycotina</taxon>
        <taxon>Agaricomycetes</taxon>
        <taxon>Agaricomycetidae</taxon>
        <taxon>Agaricales</taxon>
        <taxon>Marasmiineae</taxon>
        <taxon>Marasmiaceae</taxon>
        <taxon>Moniliophthora</taxon>
    </lineage>
</organism>
<evidence type="ECO:0000313" key="2">
    <source>
        <dbReference type="EMBL" id="ESK97212.1"/>
    </source>
</evidence>
<dbReference type="Gene3D" id="3.10.450.50">
    <property type="match status" value="1"/>
</dbReference>
<dbReference type="AlphaFoldDB" id="V2XTW9"/>
<evidence type="ECO:0000313" key="3">
    <source>
        <dbReference type="Proteomes" id="UP000017559"/>
    </source>
</evidence>
<comment type="caution">
    <text evidence="2">The sequence shown here is derived from an EMBL/GenBank/DDBJ whole genome shotgun (WGS) entry which is preliminary data.</text>
</comment>
<reference evidence="2 3" key="1">
    <citation type="journal article" date="2014" name="BMC Genomics">
        <title>Genome and secretome analysis of the hemibiotrophic fungal pathogen, Moniliophthora roreri, which causes frosty pod rot disease of cacao: mechanisms of the biotrophic and necrotrophic phases.</title>
        <authorList>
            <person name="Meinhardt L.W."/>
            <person name="Costa G.G.L."/>
            <person name="Thomazella D.P.T."/>
            <person name="Teixeira P.J.P.L."/>
            <person name="Carazzolle M.F."/>
            <person name="Schuster S.C."/>
            <person name="Carlson J.E."/>
            <person name="Guiltinan M.J."/>
            <person name="Mieczkowski P."/>
            <person name="Farmer A."/>
            <person name="Ramaraj T."/>
            <person name="Crozier J."/>
            <person name="Davis R.E."/>
            <person name="Shao J."/>
            <person name="Melnick R.L."/>
            <person name="Pereira G.A.G."/>
            <person name="Bailey B.A."/>
        </authorList>
    </citation>
    <scope>NUCLEOTIDE SEQUENCE [LARGE SCALE GENOMIC DNA]</scope>
    <source>
        <strain evidence="2 3">MCA 2997</strain>
    </source>
</reference>
<dbReference type="KEGG" id="mrr:Moror_17868"/>
<dbReference type="EMBL" id="AWSO01000030">
    <property type="protein sequence ID" value="ESK97212.1"/>
    <property type="molecule type" value="Genomic_DNA"/>
</dbReference>
<dbReference type="InterPro" id="IPR032710">
    <property type="entry name" value="NTF2-like_dom_sf"/>
</dbReference>
<dbReference type="Proteomes" id="UP000017559">
    <property type="component" value="Unassembled WGS sequence"/>
</dbReference>
<accession>V2XTW9</accession>
<feature type="region of interest" description="Disordered" evidence="1">
    <location>
        <begin position="1"/>
        <end position="20"/>
    </location>
</feature>
<keyword evidence="3" id="KW-1185">Reference proteome</keyword>
<gene>
    <name evidence="2" type="ORF">Moror_17868</name>
</gene>
<name>V2XTW9_MONRO</name>
<proteinExistence type="predicted"/>
<dbReference type="OrthoDB" id="3758478at2759"/>